<dbReference type="Proteomes" id="UP001596143">
    <property type="component" value="Unassembled WGS sequence"/>
</dbReference>
<dbReference type="NCBIfam" id="TIGR02669">
    <property type="entry name" value="SpoIID_LytB"/>
    <property type="match status" value="1"/>
</dbReference>
<keyword evidence="4" id="KW-1185">Reference proteome</keyword>
<evidence type="ECO:0000313" key="3">
    <source>
        <dbReference type="EMBL" id="MFC5628447.1"/>
    </source>
</evidence>
<evidence type="ECO:0000256" key="1">
    <source>
        <dbReference type="SAM" id="SignalP"/>
    </source>
</evidence>
<feature type="domain" description="Sporulation stage II protein D amidase enhancer LytB N-terminal" evidence="2">
    <location>
        <begin position="139"/>
        <end position="224"/>
    </location>
</feature>
<protein>
    <submittedName>
        <fullName evidence="3">SpoIID/LytB domain-containing protein</fullName>
    </submittedName>
</protein>
<sequence>MLKKRMAMLLVVAFLFSVPLIGEAKEPHNLYPEPITVKLIPSINFSVVPHGDYELINLDDGEPVAFREEIDFRYGKNRVDIRRKNGDIITSKNGFVLREKQRSNRHYVTITSVDRGGSGFQPTEYRGSFMIEPGNSESDRLTLYNVLDMEDYLKGVVPREMSASWPIEALKAQAVAARNYAKINMDSNKFLYDTVQHQVYHGKSVESPNSNRAVEETKGIYATYNGSLIYAYYHSSSGGHTENSENVWSSTLPYIRAVEDPYDTHNVNPNTSWTETVSKKKVSDAIFPEKDWELVSLRITEKSSTGRVQAMEAIGVNINTGEQKTKRLPEGSPDSLRWALGTTLKSTLFDMKEESISVKVKMKDGKEKDFSETTGMKIRHADGNDSVIAYETMAVRTLSGVEYARTGASEYIFTGKGWGHGLGMSQWGAYKMANDGKTFREILKHYYTGIEIEPRS</sequence>
<dbReference type="EMBL" id="JBHSPF010000022">
    <property type="protein sequence ID" value="MFC5628447.1"/>
    <property type="molecule type" value="Genomic_DNA"/>
</dbReference>
<dbReference type="InterPro" id="IPR013486">
    <property type="entry name" value="SpoIID/LytB"/>
</dbReference>
<dbReference type="PANTHER" id="PTHR30032">
    <property type="entry name" value="N-ACETYLMURAMOYL-L-ALANINE AMIDASE-RELATED"/>
    <property type="match status" value="1"/>
</dbReference>
<gene>
    <name evidence="3" type="ORF">ACFPTR_05985</name>
</gene>
<organism evidence="3 4">
    <name type="scientific">Aliibacillus thermotolerans</name>
    <dbReference type="NCBI Taxonomy" id="1834418"/>
    <lineage>
        <taxon>Bacteria</taxon>
        <taxon>Bacillati</taxon>
        <taxon>Bacillota</taxon>
        <taxon>Bacilli</taxon>
        <taxon>Bacillales</taxon>
        <taxon>Bacillaceae</taxon>
        <taxon>Aliibacillus</taxon>
    </lineage>
</organism>
<dbReference type="RefSeq" id="WP_270898325.1">
    <property type="nucleotide sequence ID" value="NZ_JBHSPF010000022.1"/>
</dbReference>
<feature type="chain" id="PRO_5045260091" evidence="1">
    <location>
        <begin position="25"/>
        <end position="456"/>
    </location>
</feature>
<dbReference type="InterPro" id="IPR013693">
    <property type="entry name" value="SpoIID/LytB_N"/>
</dbReference>
<feature type="signal peptide" evidence="1">
    <location>
        <begin position="1"/>
        <end position="24"/>
    </location>
</feature>
<evidence type="ECO:0000313" key="4">
    <source>
        <dbReference type="Proteomes" id="UP001596143"/>
    </source>
</evidence>
<accession>A0ABW0U4N7</accession>
<comment type="caution">
    <text evidence="3">The sequence shown here is derived from an EMBL/GenBank/DDBJ whole genome shotgun (WGS) entry which is preliminary data.</text>
</comment>
<evidence type="ECO:0000259" key="2">
    <source>
        <dbReference type="Pfam" id="PF08486"/>
    </source>
</evidence>
<dbReference type="PANTHER" id="PTHR30032:SF4">
    <property type="entry name" value="AMIDASE ENHANCER"/>
    <property type="match status" value="1"/>
</dbReference>
<reference evidence="4" key="1">
    <citation type="journal article" date="2019" name="Int. J. Syst. Evol. Microbiol.">
        <title>The Global Catalogue of Microorganisms (GCM) 10K type strain sequencing project: providing services to taxonomists for standard genome sequencing and annotation.</title>
        <authorList>
            <consortium name="The Broad Institute Genomics Platform"/>
            <consortium name="The Broad Institute Genome Sequencing Center for Infectious Disease"/>
            <person name="Wu L."/>
            <person name="Ma J."/>
        </authorList>
    </citation>
    <scope>NUCLEOTIDE SEQUENCE [LARGE SCALE GENOMIC DNA]</scope>
    <source>
        <strain evidence="4">CGMCC 1.15790</strain>
    </source>
</reference>
<dbReference type="InterPro" id="IPR051922">
    <property type="entry name" value="Bact_Sporulation_Assoc"/>
</dbReference>
<keyword evidence="1" id="KW-0732">Signal</keyword>
<name>A0ABW0U4N7_9BACI</name>
<proteinExistence type="predicted"/>
<dbReference type="Pfam" id="PF08486">
    <property type="entry name" value="SpoIID"/>
    <property type="match status" value="1"/>
</dbReference>